<dbReference type="Gene3D" id="3.50.50.60">
    <property type="entry name" value="FAD/NAD(P)-binding domain"/>
    <property type="match status" value="1"/>
</dbReference>
<dbReference type="InterPro" id="IPR050346">
    <property type="entry name" value="FMO-like"/>
</dbReference>
<keyword evidence="31" id="KW-0503">Monooxygenase</keyword>
<keyword evidence="13" id="KW-1133">Transmembrane helix</keyword>
<comment type="catalytic activity">
    <reaction evidence="30">
        <text>octan-3-one + NADPH + O2 + H(+) = pentyl propanoate + NADP(+) + H2O</text>
        <dbReference type="Rhea" id="RHEA:54840"/>
        <dbReference type="ChEBI" id="CHEBI:15377"/>
        <dbReference type="ChEBI" id="CHEBI:15378"/>
        <dbReference type="ChEBI" id="CHEBI:15379"/>
        <dbReference type="ChEBI" id="CHEBI:57783"/>
        <dbReference type="ChEBI" id="CHEBI:58349"/>
        <dbReference type="ChEBI" id="CHEBI:80946"/>
        <dbReference type="ChEBI" id="CHEBI:87373"/>
    </reaction>
    <physiologicalReaction direction="left-to-right" evidence="30">
        <dbReference type="Rhea" id="RHEA:54841"/>
    </physiologicalReaction>
</comment>
<comment type="catalytic activity">
    <reaction evidence="23">
        <text>sulcatone + NADPH + O2 + H(+) = 4-methylpent-3-en-1-yl acetate + NADP(+) + H2O</text>
        <dbReference type="Rhea" id="RHEA:54864"/>
        <dbReference type="ChEBI" id="CHEBI:15377"/>
        <dbReference type="ChEBI" id="CHEBI:15378"/>
        <dbReference type="ChEBI" id="CHEBI:15379"/>
        <dbReference type="ChEBI" id="CHEBI:16310"/>
        <dbReference type="ChEBI" id="CHEBI:57783"/>
        <dbReference type="ChEBI" id="CHEBI:58349"/>
        <dbReference type="ChEBI" id="CHEBI:138373"/>
    </reaction>
    <physiologicalReaction direction="left-to-right" evidence="23">
        <dbReference type="Rhea" id="RHEA:54865"/>
    </physiologicalReaction>
</comment>
<keyword evidence="10" id="KW-0274">FAD</keyword>
<evidence type="ECO:0000256" key="25">
    <source>
        <dbReference type="ARBA" id="ARBA00047977"/>
    </source>
</evidence>
<evidence type="ECO:0000256" key="30">
    <source>
        <dbReference type="ARBA" id="ARBA00049475"/>
    </source>
</evidence>
<dbReference type="GO" id="GO:0050660">
    <property type="term" value="F:flavin adenine dinucleotide binding"/>
    <property type="evidence" value="ECO:0007669"/>
    <property type="project" value="InterPro"/>
</dbReference>
<keyword evidence="15" id="KW-0443">Lipid metabolism</keyword>
<feature type="non-terminal residue" evidence="31">
    <location>
        <position position="1"/>
    </location>
</feature>
<evidence type="ECO:0000256" key="8">
    <source>
        <dbReference type="ARBA" id="ARBA00022630"/>
    </source>
</evidence>
<sequence length="508" mass="56186">GICGLVALKECLAAGLEAVIFEARSGIGGGWTYQPIEPDTDLSTVHSSMYDGAMLNGCRDTTSFTDFPLDPARYGDYFNHRQMLQYLHEYADHFGLKQHIRLRTKVLNCDPLDGGASGWNVTVQAEDQPAEESHYAAVLACTGHLSSPRIPDFKNRESFKGEFLHSHYYRRPGPFAGKRVAVIGLGSSGVDIACEIAPQATEVHIITRRGGWVLPRFVLGKPTEAWDNRATQVWVPSSIAQFLQTKLLGLVDLKPPKELMPDHTILAQNPTIRSDFLEKVRTKIITPQRASVESLTETGLQLSNGNTLDVDVIICATGYNQFEFPYLSFDPVRSKDTPSGAVDMYKFIMTPHYDKLFFLGYTELFGPLPPAAEAQARHVAALLEGRISRPSKEAMFKDIAEIRALQARKYIKSERHILTRDGITYIDDLLRPLGAVPGFGSLLGRVFTSNPLKAFSILNAVWFGIPSSAQWRLLGHGSKRKLAEETVLRIAGGKETLSKAELLSLGLN</sequence>
<evidence type="ECO:0000256" key="6">
    <source>
        <dbReference type="ARBA" id="ARBA00022481"/>
    </source>
</evidence>
<comment type="catalytic activity">
    <reaction evidence="24">
        <text>NADPH + O2 + H(+) = H2O2 + NADP(+)</text>
        <dbReference type="Rhea" id="RHEA:11260"/>
        <dbReference type="ChEBI" id="CHEBI:15378"/>
        <dbReference type="ChEBI" id="CHEBI:15379"/>
        <dbReference type="ChEBI" id="CHEBI:16240"/>
        <dbReference type="ChEBI" id="CHEBI:57783"/>
        <dbReference type="ChEBI" id="CHEBI:58349"/>
        <dbReference type="EC" id="1.6.3.1"/>
    </reaction>
    <physiologicalReaction direction="left-to-right" evidence="24">
        <dbReference type="Rhea" id="RHEA:11261"/>
    </physiologicalReaction>
</comment>
<dbReference type="Proteomes" id="UP000182658">
    <property type="component" value="Unassembled WGS sequence"/>
</dbReference>
<evidence type="ECO:0000256" key="9">
    <source>
        <dbReference type="ARBA" id="ARBA00022692"/>
    </source>
</evidence>
<keyword evidence="14" id="KW-0560">Oxidoreductase</keyword>
<dbReference type="InterPro" id="IPR036188">
    <property type="entry name" value="FAD/NAD-bd_sf"/>
</dbReference>
<evidence type="ECO:0000256" key="5">
    <source>
        <dbReference type="ARBA" id="ARBA00019213"/>
    </source>
</evidence>
<evidence type="ECO:0000256" key="12">
    <source>
        <dbReference type="ARBA" id="ARBA00022857"/>
    </source>
</evidence>
<dbReference type="Pfam" id="PF00743">
    <property type="entry name" value="FMO-like"/>
    <property type="match status" value="1"/>
</dbReference>
<comment type="subcellular location">
    <subcellularLocation>
        <location evidence="1">Microsome membrane</location>
    </subcellularLocation>
</comment>
<keyword evidence="32" id="KW-1185">Reference proteome</keyword>
<comment type="catalytic activity">
    <reaction evidence="26">
        <text>octan-3-one + NADPH + O2 + H(+) = ethyl hexanoate + NADP(+) + H2O</text>
        <dbReference type="Rhea" id="RHEA:54856"/>
        <dbReference type="ChEBI" id="CHEBI:15377"/>
        <dbReference type="ChEBI" id="CHEBI:15378"/>
        <dbReference type="ChEBI" id="CHEBI:15379"/>
        <dbReference type="ChEBI" id="CHEBI:57783"/>
        <dbReference type="ChEBI" id="CHEBI:58349"/>
        <dbReference type="ChEBI" id="CHEBI:80946"/>
        <dbReference type="ChEBI" id="CHEBI:86055"/>
    </reaction>
    <physiologicalReaction direction="left-to-right" evidence="26">
        <dbReference type="Rhea" id="RHEA:54857"/>
    </physiologicalReaction>
</comment>
<organism evidence="31 32">
    <name type="scientific">Coniochaeta ligniaria NRRL 30616</name>
    <dbReference type="NCBI Taxonomy" id="1408157"/>
    <lineage>
        <taxon>Eukaryota</taxon>
        <taxon>Fungi</taxon>
        <taxon>Dikarya</taxon>
        <taxon>Ascomycota</taxon>
        <taxon>Pezizomycotina</taxon>
        <taxon>Sordariomycetes</taxon>
        <taxon>Sordariomycetidae</taxon>
        <taxon>Coniochaetales</taxon>
        <taxon>Coniochaetaceae</taxon>
        <taxon>Coniochaeta</taxon>
    </lineage>
</organism>
<gene>
    <name evidence="31" type="ORF">CONLIGDRAFT_586022</name>
</gene>
<evidence type="ECO:0000256" key="17">
    <source>
        <dbReference type="ARBA" id="ARBA00029728"/>
    </source>
</evidence>
<evidence type="ECO:0000256" key="27">
    <source>
        <dbReference type="ARBA" id="ARBA00048989"/>
    </source>
</evidence>
<evidence type="ECO:0000256" key="13">
    <source>
        <dbReference type="ARBA" id="ARBA00022989"/>
    </source>
</evidence>
<evidence type="ECO:0000313" key="32">
    <source>
        <dbReference type="Proteomes" id="UP000182658"/>
    </source>
</evidence>
<evidence type="ECO:0000256" key="3">
    <source>
        <dbReference type="ARBA" id="ARBA00012698"/>
    </source>
</evidence>
<dbReference type="GO" id="GO:0006629">
    <property type="term" value="P:lipid metabolic process"/>
    <property type="evidence" value="ECO:0007669"/>
    <property type="project" value="UniProtKB-KW"/>
</dbReference>
<keyword evidence="9" id="KW-0812">Transmembrane</keyword>
<name>A0A1J7I7W1_9PEZI</name>
<dbReference type="InterPro" id="IPR020946">
    <property type="entry name" value="Flavin_mOase-like"/>
</dbReference>
<evidence type="ECO:0000256" key="21">
    <source>
        <dbReference type="ARBA" id="ARBA00047426"/>
    </source>
</evidence>
<keyword evidence="6" id="KW-0488">Methylation</keyword>
<evidence type="ECO:0000256" key="4">
    <source>
        <dbReference type="ARBA" id="ARBA00012850"/>
    </source>
</evidence>
<evidence type="ECO:0000256" key="20">
    <source>
        <dbReference type="ARBA" id="ARBA00045722"/>
    </source>
</evidence>
<evidence type="ECO:0000256" key="28">
    <source>
        <dbReference type="ARBA" id="ARBA00048990"/>
    </source>
</evidence>
<comment type="catalytic activity">
    <reaction evidence="27">
        <text>(2E)-geranial + NADPH + O2 + H(+) = (1E)-2,6-dimethylhepta-1,5-dien-1-yl formate + NADP(+) + H2O</text>
        <dbReference type="Rhea" id="RHEA:54860"/>
        <dbReference type="ChEBI" id="CHEBI:15377"/>
        <dbReference type="ChEBI" id="CHEBI:15378"/>
        <dbReference type="ChEBI" id="CHEBI:15379"/>
        <dbReference type="ChEBI" id="CHEBI:16980"/>
        <dbReference type="ChEBI" id="CHEBI:57783"/>
        <dbReference type="ChEBI" id="CHEBI:58349"/>
        <dbReference type="ChEBI" id="CHEBI:138375"/>
    </reaction>
    <physiologicalReaction direction="left-to-right" evidence="27">
        <dbReference type="Rhea" id="RHEA:54861"/>
    </physiologicalReaction>
</comment>
<comment type="function">
    <text evidence="20">Acts as a Baeyer-Villiger monooxygenase on a broad range of substrates. Catalyzes the insertion of an oxygen atom into a carbon-carbon bond adjacent to a carbonyl, which converts ketones to esters. Active on diverse carbonyl compounds, whereas soft nucleophiles are mostly non- or poorly reactive. In contrast with other forms of FMO it is non- or poorly active on 'classical' substrates such as drugs, pesticides, and dietary components containing soft nucleophilic heteroatoms. Able to oxidize drug molecules bearing a carbonyl group on an aliphatic chain, such as nabumetone and pentoxifylline. Also, in the absence of substrates, shows slow but yet significant NADPH oxidase activity. Acts as a positive modulator of cholesterol biosynthesis as well as glucose homeostasis, promoting metabolic aging via pleiotropic effects.</text>
</comment>
<dbReference type="EC" id="1.6.3.1" evidence="3"/>
<evidence type="ECO:0000313" key="31">
    <source>
        <dbReference type="EMBL" id="OIW23435.1"/>
    </source>
</evidence>
<keyword evidence="16" id="KW-0472">Membrane</keyword>
<keyword evidence="7" id="KW-0597">Phosphoprotein</keyword>
<dbReference type="EMBL" id="KV875106">
    <property type="protein sequence ID" value="OIW23435.1"/>
    <property type="molecule type" value="Genomic_DNA"/>
</dbReference>
<evidence type="ECO:0000256" key="22">
    <source>
        <dbReference type="ARBA" id="ARBA00047574"/>
    </source>
</evidence>
<keyword evidence="8" id="KW-0285">Flavoprotein</keyword>
<evidence type="ECO:0000256" key="29">
    <source>
        <dbReference type="ARBA" id="ARBA00049443"/>
    </source>
</evidence>
<evidence type="ECO:0000256" key="23">
    <source>
        <dbReference type="ARBA" id="ARBA00047855"/>
    </source>
</evidence>
<accession>A0A1J7I7W1</accession>
<dbReference type="InterPro" id="IPR002257">
    <property type="entry name" value="Flavin_mOase_5"/>
</dbReference>
<proteinExistence type="inferred from homology"/>
<comment type="catalytic activity">
    <reaction evidence="21">
        <text>hexan-3-one + NADPH + O2 + H(+) = propyl propanoate + NADP(+) + H2O</text>
        <dbReference type="Rhea" id="RHEA:54848"/>
        <dbReference type="ChEBI" id="CHEBI:15377"/>
        <dbReference type="ChEBI" id="CHEBI:15378"/>
        <dbReference type="ChEBI" id="CHEBI:15379"/>
        <dbReference type="ChEBI" id="CHEBI:57783"/>
        <dbReference type="ChEBI" id="CHEBI:58349"/>
        <dbReference type="ChEBI" id="CHEBI:89828"/>
        <dbReference type="ChEBI" id="CHEBI:89891"/>
    </reaction>
    <physiologicalReaction direction="left-to-right" evidence="21">
        <dbReference type="Rhea" id="RHEA:54849"/>
    </physiologicalReaction>
</comment>
<evidence type="ECO:0000256" key="1">
    <source>
        <dbReference type="ARBA" id="ARBA00004524"/>
    </source>
</evidence>
<dbReference type="InterPro" id="IPR000960">
    <property type="entry name" value="Flavin_mOase"/>
</dbReference>
<reference evidence="31 32" key="1">
    <citation type="submission" date="2016-10" db="EMBL/GenBank/DDBJ databases">
        <title>Draft genome sequence of Coniochaeta ligniaria NRRL30616, a lignocellulolytic fungus for bioabatement of inhibitors in plant biomass hydrolysates.</title>
        <authorList>
            <consortium name="DOE Joint Genome Institute"/>
            <person name="Jimenez D.J."/>
            <person name="Hector R.E."/>
            <person name="Riley R."/>
            <person name="Sun H."/>
            <person name="Grigoriev I.V."/>
            <person name="Van Elsas J.D."/>
            <person name="Nichols N.N."/>
        </authorList>
    </citation>
    <scope>NUCLEOTIDE SEQUENCE [LARGE SCALE GENOMIC DNA]</scope>
    <source>
        <strain evidence="31 32">NRRL 30616</strain>
    </source>
</reference>
<dbReference type="PRINTS" id="PR00370">
    <property type="entry name" value="FMOXYGENASE"/>
</dbReference>
<dbReference type="EC" id="1.14.13.8" evidence="4"/>
<keyword evidence="11" id="KW-0492">Microsome</keyword>
<comment type="similarity">
    <text evidence="2">Belongs to the FMO family.</text>
</comment>
<evidence type="ECO:0000256" key="2">
    <source>
        <dbReference type="ARBA" id="ARBA00009183"/>
    </source>
</evidence>
<evidence type="ECO:0000256" key="11">
    <source>
        <dbReference type="ARBA" id="ARBA00022848"/>
    </source>
</evidence>
<evidence type="ECO:0000256" key="26">
    <source>
        <dbReference type="ARBA" id="ARBA00048459"/>
    </source>
</evidence>
<dbReference type="GO" id="GO:0016174">
    <property type="term" value="F:NAD(P)H oxidase H2O2-forming activity"/>
    <property type="evidence" value="ECO:0007669"/>
    <property type="project" value="UniProtKB-EC"/>
</dbReference>
<dbReference type="GO" id="GO:0004499">
    <property type="term" value="F:N,N-dimethylaniline monooxygenase activity"/>
    <property type="evidence" value="ECO:0007669"/>
    <property type="project" value="InterPro"/>
</dbReference>
<dbReference type="AlphaFoldDB" id="A0A1J7I7W1"/>
<evidence type="ECO:0000256" key="24">
    <source>
        <dbReference type="ARBA" id="ARBA00047864"/>
    </source>
</evidence>
<dbReference type="GO" id="GO:0050661">
    <property type="term" value="F:NADP binding"/>
    <property type="evidence" value="ECO:0007669"/>
    <property type="project" value="InterPro"/>
</dbReference>
<keyword evidence="12" id="KW-0521">NADP</keyword>
<evidence type="ECO:0000256" key="7">
    <source>
        <dbReference type="ARBA" id="ARBA00022553"/>
    </source>
</evidence>
<comment type="catalytic activity">
    <reaction evidence="29">
        <text>N,N-dimethylaniline + NADPH + O2 + H(+) = N,N-dimethylaniline N-oxide + NADP(+) + H2O</text>
        <dbReference type="Rhea" id="RHEA:24468"/>
        <dbReference type="ChEBI" id="CHEBI:15377"/>
        <dbReference type="ChEBI" id="CHEBI:15378"/>
        <dbReference type="ChEBI" id="CHEBI:15379"/>
        <dbReference type="ChEBI" id="CHEBI:16269"/>
        <dbReference type="ChEBI" id="CHEBI:17735"/>
        <dbReference type="ChEBI" id="CHEBI:57783"/>
        <dbReference type="ChEBI" id="CHEBI:58349"/>
        <dbReference type="EC" id="1.14.13.8"/>
    </reaction>
    <physiologicalReaction direction="left-to-right" evidence="29">
        <dbReference type="Rhea" id="RHEA:24469"/>
    </physiologicalReaction>
</comment>
<evidence type="ECO:0000256" key="10">
    <source>
        <dbReference type="ARBA" id="ARBA00022827"/>
    </source>
</evidence>
<comment type="catalytic activity">
    <reaction evidence="25">
        <text>hexan-3-one + NADPH + O2 + H(+) = ethyl butanoate + NADP(+) + H2O</text>
        <dbReference type="Rhea" id="RHEA:54844"/>
        <dbReference type="ChEBI" id="CHEBI:15377"/>
        <dbReference type="ChEBI" id="CHEBI:15378"/>
        <dbReference type="ChEBI" id="CHEBI:15379"/>
        <dbReference type="ChEBI" id="CHEBI:57783"/>
        <dbReference type="ChEBI" id="CHEBI:58349"/>
        <dbReference type="ChEBI" id="CHEBI:88764"/>
        <dbReference type="ChEBI" id="CHEBI:89891"/>
    </reaction>
    <physiologicalReaction direction="left-to-right" evidence="25">
        <dbReference type="Rhea" id="RHEA:54845"/>
    </physiologicalReaction>
</comment>
<dbReference type="SUPFAM" id="SSF51905">
    <property type="entry name" value="FAD/NAD(P)-binding domain"/>
    <property type="match status" value="2"/>
</dbReference>
<evidence type="ECO:0000256" key="14">
    <source>
        <dbReference type="ARBA" id="ARBA00023002"/>
    </source>
</evidence>
<dbReference type="InParanoid" id="A0A1J7I7W1"/>
<dbReference type="PRINTS" id="PR01125">
    <property type="entry name" value="FMOXYGENASE5"/>
</dbReference>
<evidence type="ECO:0000256" key="16">
    <source>
        <dbReference type="ARBA" id="ARBA00023136"/>
    </source>
</evidence>
<dbReference type="PANTHER" id="PTHR23023">
    <property type="entry name" value="DIMETHYLANILINE MONOOXYGENASE"/>
    <property type="match status" value="1"/>
</dbReference>
<dbReference type="PIRSF" id="PIRSF000332">
    <property type="entry name" value="FMO"/>
    <property type="match status" value="1"/>
</dbReference>
<comment type="catalytic activity">
    <reaction evidence="28">
        <text>heptan-4-one + NADPH + O2 + H(+) = propyl butanoate + NADP(+) + H2O</text>
        <dbReference type="Rhea" id="RHEA:54852"/>
        <dbReference type="ChEBI" id="CHEBI:15377"/>
        <dbReference type="ChEBI" id="CHEBI:15378"/>
        <dbReference type="ChEBI" id="CHEBI:15379"/>
        <dbReference type="ChEBI" id="CHEBI:57783"/>
        <dbReference type="ChEBI" id="CHEBI:58349"/>
        <dbReference type="ChEBI" id="CHEBI:89484"/>
        <dbReference type="ChEBI" id="CHEBI:89719"/>
    </reaction>
    <physiologicalReaction direction="left-to-right" evidence="28">
        <dbReference type="Rhea" id="RHEA:54853"/>
    </physiologicalReaction>
</comment>
<dbReference type="OrthoDB" id="66881at2759"/>
<evidence type="ECO:0000256" key="19">
    <source>
        <dbReference type="ARBA" id="ARBA00033301"/>
    </source>
</evidence>
<protein>
    <recommendedName>
        <fullName evidence="5">Flavin-containing monooxygenase 5</fullName>
        <ecNumber evidence="4">1.14.13.8</ecNumber>
        <ecNumber evidence="3">1.6.3.1</ecNumber>
    </recommendedName>
    <alternativeName>
        <fullName evidence="19">Dimethylaniline monooxygenase [N-oxide-forming] 5</fullName>
    </alternativeName>
    <alternativeName>
        <fullName evidence="17">Dimethylaniline oxidase 5</fullName>
    </alternativeName>
    <alternativeName>
        <fullName evidence="18">NADPH oxidase</fullName>
    </alternativeName>
</protein>
<keyword evidence="11" id="KW-0256">Endoplasmic reticulum</keyword>
<evidence type="ECO:0000256" key="18">
    <source>
        <dbReference type="ARBA" id="ARBA00033213"/>
    </source>
</evidence>
<evidence type="ECO:0000256" key="15">
    <source>
        <dbReference type="ARBA" id="ARBA00023098"/>
    </source>
</evidence>
<comment type="catalytic activity">
    <reaction evidence="22">
        <text>heptan-2-one + NADPH + O2 + H(+) = pentyl acetate + NADP(+) + H2O</text>
        <dbReference type="Rhea" id="RHEA:54836"/>
        <dbReference type="ChEBI" id="CHEBI:5672"/>
        <dbReference type="ChEBI" id="CHEBI:15377"/>
        <dbReference type="ChEBI" id="CHEBI:15378"/>
        <dbReference type="ChEBI" id="CHEBI:15379"/>
        <dbReference type="ChEBI" id="CHEBI:57783"/>
        <dbReference type="ChEBI" id="CHEBI:58349"/>
        <dbReference type="ChEBI" id="CHEBI:87362"/>
    </reaction>
    <physiologicalReaction direction="left-to-right" evidence="22">
        <dbReference type="Rhea" id="RHEA:54837"/>
    </physiologicalReaction>
</comment>